<comment type="caution">
    <text evidence="1">The sequence shown here is derived from an EMBL/GenBank/DDBJ whole genome shotgun (WGS) entry which is preliminary data.</text>
</comment>
<dbReference type="InterPro" id="IPR019057">
    <property type="entry name" value="Restrct_endonuc_II_Eco47II"/>
</dbReference>
<dbReference type="GO" id="GO:0003677">
    <property type="term" value="F:DNA binding"/>
    <property type="evidence" value="ECO:0007669"/>
    <property type="project" value="InterPro"/>
</dbReference>
<protein>
    <submittedName>
        <fullName evidence="1">Type II restriction enzyme (Eco47II, Sau96I)</fullName>
    </submittedName>
</protein>
<accession>A0A0G0YX74</accession>
<dbReference type="Proteomes" id="UP000034493">
    <property type="component" value="Unassembled WGS sequence"/>
</dbReference>
<evidence type="ECO:0000313" key="2">
    <source>
        <dbReference type="Proteomes" id="UP000034493"/>
    </source>
</evidence>
<sequence>MPLLTFITDELLYQHTQKVLDVAENAVTDAEINLYSNKIDPFSALFDSLRQGISLSSWIEQEKPRQIQKTMQNAVGEFHEDILGSVEGWEKLPVGNVIDLRNRGKKIIAEVKNKYNTTKGNHKKDIYDDLKSQEEGEHLNYTGYYVEIVPSRKEPYDKPFTPPDNITHTRRASNEKIRVIDGKSFYALVSGVPDAIEQLYFVLPKVISDIMRKKVPPSEDVALYKSLFEKSYG</sequence>
<gene>
    <name evidence="1" type="ORF">UU56_C0001G0050</name>
</gene>
<reference evidence="1 2" key="1">
    <citation type="journal article" date="2015" name="Nature">
        <title>rRNA introns, odd ribosomes, and small enigmatic genomes across a large radiation of phyla.</title>
        <authorList>
            <person name="Brown C.T."/>
            <person name="Hug L.A."/>
            <person name="Thomas B.C."/>
            <person name="Sharon I."/>
            <person name="Castelle C.J."/>
            <person name="Singh A."/>
            <person name="Wilkins M.J."/>
            <person name="Williams K.H."/>
            <person name="Banfield J.F."/>
        </authorList>
    </citation>
    <scope>NUCLEOTIDE SEQUENCE [LARGE SCALE GENOMIC DNA]</scope>
</reference>
<dbReference type="GO" id="GO:0009036">
    <property type="term" value="F:type II site-specific deoxyribonuclease activity"/>
    <property type="evidence" value="ECO:0007669"/>
    <property type="project" value="InterPro"/>
</dbReference>
<dbReference type="EMBL" id="LCBC01000001">
    <property type="protein sequence ID" value="KKS05083.1"/>
    <property type="molecule type" value="Genomic_DNA"/>
</dbReference>
<organism evidence="1 2">
    <name type="scientific">Candidatus Curtissbacteria bacterium GW2011_GWA2_41_24</name>
    <dbReference type="NCBI Taxonomy" id="1618411"/>
    <lineage>
        <taxon>Bacteria</taxon>
        <taxon>Candidatus Curtissiibacteriota</taxon>
    </lineage>
</organism>
<name>A0A0G0YX74_9BACT</name>
<proteinExistence type="predicted"/>
<dbReference type="GO" id="GO:0009307">
    <property type="term" value="P:DNA restriction-modification system"/>
    <property type="evidence" value="ECO:0007669"/>
    <property type="project" value="InterPro"/>
</dbReference>
<evidence type="ECO:0000313" key="1">
    <source>
        <dbReference type="EMBL" id="KKS05083.1"/>
    </source>
</evidence>
<dbReference type="AlphaFoldDB" id="A0A0G0YX74"/>
<dbReference type="Pfam" id="PF09553">
    <property type="entry name" value="RE_Eco47II"/>
    <property type="match status" value="1"/>
</dbReference>